<dbReference type="UniPathway" id="UPA00193"/>
<feature type="domain" description="Tetrahydrofolate dehydrogenase/cyclohydrolase catalytic" evidence="10">
    <location>
        <begin position="5"/>
        <end position="116"/>
    </location>
</feature>
<dbReference type="Pfam" id="PF00763">
    <property type="entry name" value="THF_DHG_CYH"/>
    <property type="match status" value="1"/>
</dbReference>
<evidence type="ECO:0000256" key="3">
    <source>
        <dbReference type="ARBA" id="ARBA00022755"/>
    </source>
</evidence>
<sequence length="277" mass="29853">MAMIIDGKIIAERIKNELKGKLILIKKELRLAIIEAGASEASRKFLEQKIKFADGLGIETKEYKFSLDISTTKFRKELKKIVHLKKNSGVIIQLPLPEQINVQYILNAIPPEKDIDVLSSRAIGDFATGRGKISPPVVEALKEVFKEYKIDLNGKKVAIVGRGKLVGKPLALWFLSQPVILTVAGSEAGKGLGEITSQADILISGVGKPNLISGEMLKKGAICLDFGTSESEGKLAGDFDFESAKEKAGLLSPVPGGLGPIVVACVFKNLVSLNSKF</sequence>
<comment type="caution">
    <text evidence="12">The sequence shown here is derived from an EMBL/GenBank/DDBJ whole genome shotgun (WGS) entry which is preliminary data.</text>
</comment>
<evidence type="ECO:0000256" key="4">
    <source>
        <dbReference type="ARBA" id="ARBA00022801"/>
    </source>
</evidence>
<reference evidence="12 13" key="1">
    <citation type="journal article" date="2016" name="Nat. Commun.">
        <title>Thousands of microbial genomes shed light on interconnected biogeochemical processes in an aquifer system.</title>
        <authorList>
            <person name="Anantharaman K."/>
            <person name="Brown C.T."/>
            <person name="Hug L.A."/>
            <person name="Sharon I."/>
            <person name="Castelle C.J."/>
            <person name="Probst A.J."/>
            <person name="Thomas B.C."/>
            <person name="Singh A."/>
            <person name="Wilkins M.J."/>
            <person name="Karaoz U."/>
            <person name="Brodie E.L."/>
            <person name="Williams K.H."/>
            <person name="Hubbard S.S."/>
            <person name="Banfield J.F."/>
        </authorList>
    </citation>
    <scope>NUCLEOTIDE SEQUENCE [LARGE SCALE GENOMIC DNA]</scope>
</reference>
<evidence type="ECO:0000259" key="11">
    <source>
        <dbReference type="Pfam" id="PF02882"/>
    </source>
</evidence>
<organism evidence="12 13">
    <name type="scientific">Candidatus Niyogibacteria bacterium RIFCSPLOWO2_12_FULL_41_13</name>
    <dbReference type="NCBI Taxonomy" id="1801726"/>
    <lineage>
        <taxon>Bacteria</taxon>
        <taxon>Candidatus Niyogiibacteriota</taxon>
    </lineage>
</organism>
<comment type="pathway">
    <text evidence="1 9">One-carbon metabolism; tetrahydrofolate interconversion.</text>
</comment>
<dbReference type="GO" id="GO:0000105">
    <property type="term" value="P:L-histidine biosynthetic process"/>
    <property type="evidence" value="ECO:0007669"/>
    <property type="project" value="UniProtKB-KW"/>
</dbReference>
<keyword evidence="5 9" id="KW-0521">NADP</keyword>
<evidence type="ECO:0000256" key="9">
    <source>
        <dbReference type="HAMAP-Rule" id="MF_01576"/>
    </source>
</evidence>
<keyword evidence="3 9" id="KW-0658">Purine biosynthesis</keyword>
<evidence type="ECO:0000259" key="10">
    <source>
        <dbReference type="Pfam" id="PF00763"/>
    </source>
</evidence>
<feature type="binding site" evidence="9">
    <location>
        <position position="228"/>
    </location>
    <ligand>
        <name>NADP(+)</name>
        <dbReference type="ChEBI" id="CHEBI:58349"/>
    </ligand>
</feature>
<evidence type="ECO:0000256" key="6">
    <source>
        <dbReference type="ARBA" id="ARBA00023002"/>
    </source>
</evidence>
<keyword evidence="9" id="KW-0368">Histidine biosynthesis</keyword>
<feature type="binding site" evidence="9">
    <location>
        <begin position="161"/>
        <end position="163"/>
    </location>
    <ligand>
        <name>NADP(+)</name>
        <dbReference type="ChEBI" id="CHEBI:58349"/>
    </ligand>
</feature>
<comment type="subunit">
    <text evidence="9">Homodimer.</text>
</comment>
<comment type="function">
    <text evidence="9">Catalyzes the oxidation of 5,10-methylenetetrahydrofolate to 5,10-methenyltetrahydrofolate and then the hydrolysis of 5,10-methenyltetrahydrofolate to 10-formyltetrahydrofolate.</text>
</comment>
<keyword evidence="2 9" id="KW-0554">One-carbon metabolism</keyword>
<dbReference type="EMBL" id="MHMS01000003">
    <property type="protein sequence ID" value="OGZ32710.1"/>
    <property type="molecule type" value="Genomic_DNA"/>
</dbReference>
<comment type="caution">
    <text evidence="9">Lacks conserved residue(s) required for the propagation of feature annotation.</text>
</comment>
<feature type="domain" description="Tetrahydrofolate dehydrogenase/cyclohydrolase NAD(P)-binding" evidence="11">
    <location>
        <begin position="139"/>
        <end position="273"/>
    </location>
</feature>
<dbReference type="GO" id="GO:0006164">
    <property type="term" value="P:purine nucleotide biosynthetic process"/>
    <property type="evidence" value="ECO:0007669"/>
    <property type="project" value="UniProtKB-KW"/>
</dbReference>
<dbReference type="Pfam" id="PF02882">
    <property type="entry name" value="THF_DHG_CYH_C"/>
    <property type="match status" value="1"/>
</dbReference>
<dbReference type="EC" id="1.5.1.5" evidence="9"/>
<dbReference type="SUPFAM" id="SSF51735">
    <property type="entry name" value="NAD(P)-binding Rossmann-fold domains"/>
    <property type="match status" value="1"/>
</dbReference>
<dbReference type="InterPro" id="IPR036291">
    <property type="entry name" value="NAD(P)-bd_dom_sf"/>
</dbReference>
<dbReference type="Proteomes" id="UP000176787">
    <property type="component" value="Unassembled WGS sequence"/>
</dbReference>
<name>A0A1G2F503_9BACT</name>
<keyword evidence="6 9" id="KW-0560">Oxidoreductase</keyword>
<evidence type="ECO:0000313" key="13">
    <source>
        <dbReference type="Proteomes" id="UP000176787"/>
    </source>
</evidence>
<comment type="similarity">
    <text evidence="9">Belongs to the tetrahydrofolate dehydrogenase/cyclohydrolase family.</text>
</comment>
<dbReference type="AlphaFoldDB" id="A0A1G2F503"/>
<dbReference type="InterPro" id="IPR000672">
    <property type="entry name" value="THF_DH/CycHdrlase"/>
</dbReference>
<dbReference type="PRINTS" id="PR00085">
    <property type="entry name" value="THFDHDRGNASE"/>
</dbReference>
<dbReference type="InterPro" id="IPR020630">
    <property type="entry name" value="THF_DH/CycHdrlase_cat_dom"/>
</dbReference>
<accession>A0A1G2F503</accession>
<dbReference type="STRING" id="1801726.A3H02_03005"/>
<keyword evidence="9" id="KW-0028">Amino-acid biosynthesis</keyword>
<evidence type="ECO:0000256" key="8">
    <source>
        <dbReference type="ARBA" id="ARBA00023268"/>
    </source>
</evidence>
<dbReference type="HAMAP" id="MF_01576">
    <property type="entry name" value="THF_DHG_CYH"/>
    <property type="match status" value="1"/>
</dbReference>
<dbReference type="GO" id="GO:0009086">
    <property type="term" value="P:methionine biosynthetic process"/>
    <property type="evidence" value="ECO:0007669"/>
    <property type="project" value="UniProtKB-KW"/>
</dbReference>
<protein>
    <recommendedName>
        <fullName evidence="9">Bifunctional protein FolD</fullName>
    </recommendedName>
    <domain>
        <recommendedName>
            <fullName evidence="9">Methylenetetrahydrofolate dehydrogenase</fullName>
            <ecNumber evidence="9">1.5.1.5</ecNumber>
        </recommendedName>
    </domain>
    <domain>
        <recommendedName>
            <fullName evidence="9">Methenyltetrahydrofolate cyclohydrolase</fullName>
            <ecNumber evidence="9">3.5.4.9</ecNumber>
        </recommendedName>
    </domain>
</protein>
<dbReference type="CDD" id="cd01080">
    <property type="entry name" value="NAD_bind_m-THF_DH_Cyclohyd"/>
    <property type="match status" value="1"/>
</dbReference>
<dbReference type="GO" id="GO:0004488">
    <property type="term" value="F:methylenetetrahydrofolate dehydrogenase (NADP+) activity"/>
    <property type="evidence" value="ECO:0007669"/>
    <property type="project" value="UniProtKB-UniRule"/>
</dbReference>
<proteinExistence type="inferred from homology"/>
<evidence type="ECO:0000256" key="1">
    <source>
        <dbReference type="ARBA" id="ARBA00004777"/>
    </source>
</evidence>
<keyword evidence="7 9" id="KW-0486">Methionine biosynthesis</keyword>
<comment type="catalytic activity">
    <reaction evidence="9">
        <text>(6R)-5,10-methylene-5,6,7,8-tetrahydrofolate + NADP(+) = (6R)-5,10-methenyltetrahydrofolate + NADPH</text>
        <dbReference type="Rhea" id="RHEA:22812"/>
        <dbReference type="ChEBI" id="CHEBI:15636"/>
        <dbReference type="ChEBI" id="CHEBI:57455"/>
        <dbReference type="ChEBI" id="CHEBI:57783"/>
        <dbReference type="ChEBI" id="CHEBI:58349"/>
        <dbReference type="EC" id="1.5.1.5"/>
    </reaction>
</comment>
<dbReference type="Gene3D" id="3.40.50.720">
    <property type="entry name" value="NAD(P)-binding Rossmann-like Domain"/>
    <property type="match status" value="1"/>
</dbReference>
<evidence type="ECO:0000256" key="7">
    <source>
        <dbReference type="ARBA" id="ARBA00023167"/>
    </source>
</evidence>
<gene>
    <name evidence="9" type="primary">folD</name>
    <name evidence="12" type="ORF">A3H02_03005</name>
</gene>
<evidence type="ECO:0000313" key="12">
    <source>
        <dbReference type="EMBL" id="OGZ32710.1"/>
    </source>
</evidence>
<dbReference type="GO" id="GO:0004477">
    <property type="term" value="F:methenyltetrahydrofolate cyclohydrolase activity"/>
    <property type="evidence" value="ECO:0007669"/>
    <property type="project" value="UniProtKB-UniRule"/>
</dbReference>
<dbReference type="SUPFAM" id="SSF53223">
    <property type="entry name" value="Aminoacid dehydrogenase-like, N-terminal domain"/>
    <property type="match status" value="1"/>
</dbReference>
<evidence type="ECO:0000256" key="2">
    <source>
        <dbReference type="ARBA" id="ARBA00022563"/>
    </source>
</evidence>
<dbReference type="InterPro" id="IPR020631">
    <property type="entry name" value="THF_DH/CycHdrlase_NAD-bd_dom"/>
</dbReference>
<dbReference type="GO" id="GO:0035999">
    <property type="term" value="P:tetrahydrofolate interconversion"/>
    <property type="evidence" value="ECO:0007669"/>
    <property type="project" value="UniProtKB-UniRule"/>
</dbReference>
<dbReference type="PANTHER" id="PTHR48099:SF5">
    <property type="entry name" value="C-1-TETRAHYDROFOLATE SYNTHASE, CYTOPLASMIC"/>
    <property type="match status" value="1"/>
</dbReference>
<keyword evidence="4 9" id="KW-0378">Hydrolase</keyword>
<keyword evidence="8 9" id="KW-0511">Multifunctional enzyme</keyword>
<dbReference type="Gene3D" id="3.40.50.10860">
    <property type="entry name" value="Leucine Dehydrogenase, chain A, domain 1"/>
    <property type="match status" value="1"/>
</dbReference>
<comment type="catalytic activity">
    <reaction evidence="9">
        <text>(6R)-5,10-methenyltetrahydrofolate + H2O = (6R)-10-formyltetrahydrofolate + H(+)</text>
        <dbReference type="Rhea" id="RHEA:23700"/>
        <dbReference type="ChEBI" id="CHEBI:15377"/>
        <dbReference type="ChEBI" id="CHEBI:15378"/>
        <dbReference type="ChEBI" id="CHEBI:57455"/>
        <dbReference type="ChEBI" id="CHEBI:195366"/>
        <dbReference type="EC" id="3.5.4.9"/>
    </reaction>
</comment>
<dbReference type="EC" id="3.5.4.9" evidence="9"/>
<dbReference type="InterPro" id="IPR046346">
    <property type="entry name" value="Aminoacid_DH-like_N_sf"/>
</dbReference>
<dbReference type="PANTHER" id="PTHR48099">
    <property type="entry name" value="C-1-TETRAHYDROFOLATE SYNTHASE, CYTOPLASMIC-RELATED"/>
    <property type="match status" value="1"/>
</dbReference>
<dbReference type="GO" id="GO:0005829">
    <property type="term" value="C:cytosol"/>
    <property type="evidence" value="ECO:0007669"/>
    <property type="project" value="TreeGrafter"/>
</dbReference>
<evidence type="ECO:0000256" key="5">
    <source>
        <dbReference type="ARBA" id="ARBA00022857"/>
    </source>
</evidence>